<dbReference type="EMBL" id="JAODUO010001156">
    <property type="protein sequence ID" value="KAK2170225.1"/>
    <property type="molecule type" value="Genomic_DNA"/>
</dbReference>
<evidence type="ECO:0000313" key="3">
    <source>
        <dbReference type="Proteomes" id="UP001209878"/>
    </source>
</evidence>
<protein>
    <submittedName>
        <fullName evidence="2">Uncharacterized protein</fullName>
    </submittedName>
</protein>
<dbReference type="AlphaFoldDB" id="A0AAD9KFM6"/>
<dbReference type="Proteomes" id="UP001209878">
    <property type="component" value="Unassembled WGS sequence"/>
</dbReference>
<sequence length="75" mass="8218">MCGFQERLFDMSVPRCVATGTALSVSLCIMYGLSMGDFDLVMCIISHLEGLKVICQDCAQSISLSRSCCRLSWSV</sequence>
<organism evidence="2 3">
    <name type="scientific">Ridgeia piscesae</name>
    <name type="common">Tubeworm</name>
    <dbReference type="NCBI Taxonomy" id="27915"/>
    <lineage>
        <taxon>Eukaryota</taxon>
        <taxon>Metazoa</taxon>
        <taxon>Spiralia</taxon>
        <taxon>Lophotrochozoa</taxon>
        <taxon>Annelida</taxon>
        <taxon>Polychaeta</taxon>
        <taxon>Sedentaria</taxon>
        <taxon>Canalipalpata</taxon>
        <taxon>Sabellida</taxon>
        <taxon>Siboglinidae</taxon>
        <taxon>Ridgeia</taxon>
    </lineage>
</organism>
<feature type="transmembrane region" description="Helical" evidence="1">
    <location>
        <begin position="12"/>
        <end position="33"/>
    </location>
</feature>
<name>A0AAD9KFM6_RIDPI</name>
<proteinExistence type="predicted"/>
<keyword evidence="3" id="KW-1185">Reference proteome</keyword>
<gene>
    <name evidence="2" type="ORF">NP493_1134g01013</name>
</gene>
<keyword evidence="1" id="KW-0812">Transmembrane</keyword>
<keyword evidence="1" id="KW-1133">Transmembrane helix</keyword>
<comment type="caution">
    <text evidence="2">The sequence shown here is derived from an EMBL/GenBank/DDBJ whole genome shotgun (WGS) entry which is preliminary data.</text>
</comment>
<evidence type="ECO:0000313" key="2">
    <source>
        <dbReference type="EMBL" id="KAK2170225.1"/>
    </source>
</evidence>
<accession>A0AAD9KFM6</accession>
<evidence type="ECO:0000256" key="1">
    <source>
        <dbReference type="SAM" id="Phobius"/>
    </source>
</evidence>
<keyword evidence="1" id="KW-0472">Membrane</keyword>
<reference evidence="2" key="1">
    <citation type="journal article" date="2023" name="Mol. Biol. Evol.">
        <title>Third-Generation Sequencing Reveals the Adaptive Role of the Epigenome in Three Deep-Sea Polychaetes.</title>
        <authorList>
            <person name="Perez M."/>
            <person name="Aroh O."/>
            <person name="Sun Y."/>
            <person name="Lan Y."/>
            <person name="Juniper S.K."/>
            <person name="Young C.R."/>
            <person name="Angers B."/>
            <person name="Qian P.Y."/>
        </authorList>
    </citation>
    <scope>NUCLEOTIDE SEQUENCE</scope>
    <source>
        <strain evidence="2">R07B-5</strain>
    </source>
</reference>